<keyword evidence="1 3" id="KW-0238">DNA-binding</keyword>
<reference evidence="3 4" key="1">
    <citation type="journal article" date="2019" name="Int. J. Syst. Evol. Microbiol.">
        <title>The Global Catalogue of Microorganisms (GCM) 10K type strain sequencing project: providing services to taxonomists for standard genome sequencing and annotation.</title>
        <authorList>
            <consortium name="The Broad Institute Genomics Platform"/>
            <consortium name="The Broad Institute Genome Sequencing Center for Infectious Disease"/>
            <person name="Wu L."/>
            <person name="Ma J."/>
        </authorList>
    </citation>
    <scope>NUCLEOTIDE SEQUENCE [LARGE SCALE GENOMIC DNA]</scope>
    <source>
        <strain evidence="3 4">JCM 15900</strain>
    </source>
</reference>
<dbReference type="NCBIfam" id="TIGR01439">
    <property type="entry name" value="lp_hng_hel_AbrB"/>
    <property type="match status" value="1"/>
</dbReference>
<sequence length="91" mass="10061">MSEATVTSKGQITLPKELRDELNLTTGSKVAFIRAGEGLYRLFPRTGSVRDLIGILHDPDRPTMTIEEMNEAIADGWAASGVQGMEQRERE</sequence>
<gene>
    <name evidence="3" type="ORF">GCM10009823_30490</name>
</gene>
<evidence type="ECO:0000256" key="1">
    <source>
        <dbReference type="PROSITE-ProRule" id="PRU01076"/>
    </source>
</evidence>
<protein>
    <submittedName>
        <fullName evidence="3">AbrB/MazE/SpoVT family DNA-binding domain-containing protein</fullName>
    </submittedName>
</protein>
<name>A0ABN2X7F5_9MICO</name>
<dbReference type="InterPro" id="IPR037914">
    <property type="entry name" value="SpoVT-AbrB_sf"/>
</dbReference>
<feature type="domain" description="SpoVT-AbrB" evidence="2">
    <location>
        <begin position="1"/>
        <end position="47"/>
    </location>
</feature>
<dbReference type="GO" id="GO:0003677">
    <property type="term" value="F:DNA binding"/>
    <property type="evidence" value="ECO:0007669"/>
    <property type="project" value="UniProtKB-KW"/>
</dbReference>
<dbReference type="RefSeq" id="WP_291794758.1">
    <property type="nucleotide sequence ID" value="NZ_BAAAPZ010000018.1"/>
</dbReference>
<dbReference type="EMBL" id="BAAAPZ010000018">
    <property type="protein sequence ID" value="GAA2105219.1"/>
    <property type="molecule type" value="Genomic_DNA"/>
</dbReference>
<dbReference type="PROSITE" id="PS51740">
    <property type="entry name" value="SPOVT_ABRB"/>
    <property type="match status" value="1"/>
</dbReference>
<dbReference type="Pfam" id="PF04014">
    <property type="entry name" value="MazE_antitoxin"/>
    <property type="match status" value="1"/>
</dbReference>
<accession>A0ABN2X7F5</accession>
<dbReference type="Gene3D" id="2.10.260.10">
    <property type="match status" value="1"/>
</dbReference>
<dbReference type="SUPFAM" id="SSF89447">
    <property type="entry name" value="AbrB/MazE/MraZ-like"/>
    <property type="match status" value="1"/>
</dbReference>
<evidence type="ECO:0000313" key="4">
    <source>
        <dbReference type="Proteomes" id="UP001500984"/>
    </source>
</evidence>
<dbReference type="InterPro" id="IPR007159">
    <property type="entry name" value="SpoVT-AbrB_dom"/>
</dbReference>
<evidence type="ECO:0000259" key="2">
    <source>
        <dbReference type="PROSITE" id="PS51740"/>
    </source>
</evidence>
<organism evidence="3 4">
    <name type="scientific">Brevibacterium salitolerans</name>
    <dbReference type="NCBI Taxonomy" id="1403566"/>
    <lineage>
        <taxon>Bacteria</taxon>
        <taxon>Bacillati</taxon>
        <taxon>Actinomycetota</taxon>
        <taxon>Actinomycetes</taxon>
        <taxon>Micrococcales</taxon>
        <taxon>Brevibacteriaceae</taxon>
        <taxon>Brevibacterium</taxon>
    </lineage>
</organism>
<keyword evidence="4" id="KW-1185">Reference proteome</keyword>
<dbReference type="Proteomes" id="UP001500984">
    <property type="component" value="Unassembled WGS sequence"/>
</dbReference>
<dbReference type="SMART" id="SM00966">
    <property type="entry name" value="SpoVT_AbrB"/>
    <property type="match status" value="1"/>
</dbReference>
<comment type="caution">
    <text evidence="3">The sequence shown here is derived from an EMBL/GenBank/DDBJ whole genome shotgun (WGS) entry which is preliminary data.</text>
</comment>
<evidence type="ECO:0000313" key="3">
    <source>
        <dbReference type="EMBL" id="GAA2105219.1"/>
    </source>
</evidence>
<proteinExistence type="predicted"/>